<organism evidence="1 2">
    <name type="scientific">Dichelobacter nodosus (strain VCS1703A)</name>
    <dbReference type="NCBI Taxonomy" id="246195"/>
    <lineage>
        <taxon>Bacteria</taxon>
        <taxon>Pseudomonadati</taxon>
        <taxon>Pseudomonadota</taxon>
        <taxon>Gammaproteobacteria</taxon>
        <taxon>Cardiobacteriales</taxon>
        <taxon>Cardiobacteriaceae</taxon>
        <taxon>Dichelobacter</taxon>
    </lineage>
</organism>
<accession>A5EWQ8</accession>
<dbReference type="RefSeq" id="WP_011927871.1">
    <property type="nucleotide sequence ID" value="NC_009446.1"/>
</dbReference>
<keyword evidence="1" id="KW-0378">Hydrolase</keyword>
<evidence type="ECO:0000313" key="1">
    <source>
        <dbReference type="EMBL" id="ABQ14279.1"/>
    </source>
</evidence>
<sequence length="260" mass="28893">MIKQIFFDIDDTLCRLGRLPEYNAQLLQALHQRGIHIAIATGRGLSMLPPDIEALFTAGLIEVLVSMNGQFNRVGEKVVSCYPLSSEDISDLIALCQKYRVHYQQVGEKHIAWSADMRHYDAITASLTSCIIDPDYYQKFPVYQLSVFLPESQSVAQIYQSFTEKGYYLLPWRGGADVLPHQASKARGVFDICQALSWLPEETMAFGDGVNDIEMLQAVGIGVAMGDAGDELKAVADYVTGTVEENGILQALQHYKILPI</sequence>
<dbReference type="SUPFAM" id="SSF56784">
    <property type="entry name" value="HAD-like"/>
    <property type="match status" value="1"/>
</dbReference>
<dbReference type="KEGG" id="dno:DNO_0120"/>
<dbReference type="STRING" id="246195.DNO_0120"/>
<dbReference type="GO" id="GO:0016791">
    <property type="term" value="F:phosphatase activity"/>
    <property type="evidence" value="ECO:0007669"/>
    <property type="project" value="TreeGrafter"/>
</dbReference>
<dbReference type="OrthoDB" id="3180855at2"/>
<dbReference type="InterPro" id="IPR023214">
    <property type="entry name" value="HAD_sf"/>
</dbReference>
<dbReference type="GO" id="GO:0005829">
    <property type="term" value="C:cytosol"/>
    <property type="evidence" value="ECO:0007669"/>
    <property type="project" value="TreeGrafter"/>
</dbReference>
<evidence type="ECO:0000313" key="2">
    <source>
        <dbReference type="Proteomes" id="UP000000248"/>
    </source>
</evidence>
<reference evidence="1 2" key="1">
    <citation type="journal article" date="2007" name="Nat. Biotechnol.">
        <title>Genome sequence and identification of candidate vaccine antigens from the animal pathogen Dichelobacter nodosus.</title>
        <authorList>
            <person name="Myers G.S."/>
            <person name="Parker D."/>
            <person name="Al-Hasani K."/>
            <person name="Kennan R.M."/>
            <person name="Seemann T."/>
            <person name="Ren Q."/>
            <person name="Badger J.H."/>
            <person name="Selengut J.D."/>
            <person name="Deboy R.T."/>
            <person name="Tettelin H."/>
            <person name="Boyce J.D."/>
            <person name="McCarl V.P."/>
            <person name="Han X."/>
            <person name="Nelson W.C."/>
            <person name="Madupu R."/>
            <person name="Mohamoud Y."/>
            <person name="Holley T."/>
            <person name="Fedorova N."/>
            <person name="Khouri H."/>
            <person name="Bottomley S.P."/>
            <person name="Whittington R.J."/>
            <person name="Adler B."/>
            <person name="Songer J.G."/>
            <person name="Rood J.I."/>
            <person name="Paulsen I.T."/>
        </authorList>
    </citation>
    <scope>NUCLEOTIDE SEQUENCE [LARGE SCALE GENOMIC DNA]</scope>
    <source>
        <strain evidence="1 2">VCS1703A</strain>
    </source>
</reference>
<dbReference type="InterPro" id="IPR036412">
    <property type="entry name" value="HAD-like_sf"/>
</dbReference>
<proteinExistence type="predicted"/>
<dbReference type="GO" id="GO:0000287">
    <property type="term" value="F:magnesium ion binding"/>
    <property type="evidence" value="ECO:0007669"/>
    <property type="project" value="TreeGrafter"/>
</dbReference>
<dbReference type="eggNOG" id="COG0561">
    <property type="taxonomic scope" value="Bacteria"/>
</dbReference>
<dbReference type="Proteomes" id="UP000000248">
    <property type="component" value="Chromosome"/>
</dbReference>
<dbReference type="PANTHER" id="PTHR10000">
    <property type="entry name" value="PHOSPHOSERINE PHOSPHATASE"/>
    <property type="match status" value="1"/>
</dbReference>
<dbReference type="SFLD" id="SFLDG01140">
    <property type="entry name" value="C2.B:_Phosphomannomutase_and_P"/>
    <property type="match status" value="1"/>
</dbReference>
<protein>
    <submittedName>
        <fullName evidence="1">Haloacid dehalogenase-like hydrolase, COF family</fullName>
    </submittedName>
</protein>
<dbReference type="Pfam" id="PF08282">
    <property type="entry name" value="Hydrolase_3"/>
    <property type="match status" value="1"/>
</dbReference>
<gene>
    <name evidence="1" type="ordered locus">DNO_0120</name>
</gene>
<name>A5EWQ8_DICNV</name>
<dbReference type="EMBL" id="CP000513">
    <property type="protein sequence ID" value="ABQ14279.1"/>
    <property type="molecule type" value="Genomic_DNA"/>
</dbReference>
<dbReference type="PANTHER" id="PTHR10000:SF25">
    <property type="entry name" value="PHOSPHATASE YKRA-RELATED"/>
    <property type="match status" value="1"/>
</dbReference>
<dbReference type="Gene3D" id="3.30.1240.10">
    <property type="match status" value="1"/>
</dbReference>
<dbReference type="Gene3D" id="3.40.50.1000">
    <property type="entry name" value="HAD superfamily/HAD-like"/>
    <property type="match status" value="1"/>
</dbReference>
<dbReference type="SFLD" id="SFLDS00003">
    <property type="entry name" value="Haloacid_Dehalogenase"/>
    <property type="match status" value="1"/>
</dbReference>
<keyword evidence="2" id="KW-1185">Reference proteome</keyword>
<dbReference type="AlphaFoldDB" id="A5EWQ8"/>
<dbReference type="PROSITE" id="PS01229">
    <property type="entry name" value="COF_2"/>
    <property type="match status" value="1"/>
</dbReference>
<dbReference type="HOGENOM" id="CLU_044146_7_0_6"/>